<feature type="compositionally biased region" description="Basic and acidic residues" evidence="1">
    <location>
        <begin position="576"/>
        <end position="600"/>
    </location>
</feature>
<dbReference type="InterPro" id="IPR015943">
    <property type="entry name" value="WD40/YVTN_repeat-like_dom_sf"/>
</dbReference>
<feature type="compositionally biased region" description="Basic and acidic residues" evidence="1">
    <location>
        <begin position="778"/>
        <end position="795"/>
    </location>
</feature>
<feature type="compositionally biased region" description="Low complexity" evidence="1">
    <location>
        <begin position="12"/>
        <end position="30"/>
    </location>
</feature>
<feature type="compositionally biased region" description="Basic and acidic residues" evidence="1">
    <location>
        <begin position="934"/>
        <end position="979"/>
    </location>
</feature>
<feature type="compositionally biased region" description="Acidic residues" evidence="1">
    <location>
        <begin position="1920"/>
        <end position="1937"/>
    </location>
</feature>
<feature type="compositionally biased region" description="Basic and acidic residues" evidence="1">
    <location>
        <begin position="1909"/>
        <end position="1919"/>
    </location>
</feature>
<reference evidence="2" key="1">
    <citation type="journal article" date="2016" name="Sci. Rep.">
        <title>Molecular characterization of firefly nuptial gifts: a multi-omics approach sheds light on postcopulatory sexual selection.</title>
        <authorList>
            <person name="Al-Wathiqui N."/>
            <person name="Fallon T.R."/>
            <person name="South A."/>
            <person name="Weng J.K."/>
            <person name="Lewis S.M."/>
        </authorList>
    </citation>
    <scope>NUCLEOTIDE SEQUENCE</scope>
</reference>
<feature type="region of interest" description="Disordered" evidence="1">
    <location>
        <begin position="364"/>
        <end position="390"/>
    </location>
</feature>
<feature type="region of interest" description="Disordered" evidence="1">
    <location>
        <begin position="1241"/>
        <end position="1863"/>
    </location>
</feature>
<feature type="compositionally biased region" description="Low complexity" evidence="1">
    <location>
        <begin position="851"/>
        <end position="878"/>
    </location>
</feature>
<feature type="compositionally biased region" description="Basic and acidic residues" evidence="1">
    <location>
        <begin position="1514"/>
        <end position="1526"/>
    </location>
</feature>
<evidence type="ECO:0000313" key="2">
    <source>
        <dbReference type="EMBL" id="JAV83670.1"/>
    </source>
</evidence>
<feature type="compositionally biased region" description="Basic and acidic residues" evidence="1">
    <location>
        <begin position="1320"/>
        <end position="1340"/>
    </location>
</feature>
<feature type="compositionally biased region" description="Basic residues" evidence="1">
    <location>
        <begin position="630"/>
        <end position="640"/>
    </location>
</feature>
<feature type="compositionally biased region" description="Basic and acidic residues" evidence="1">
    <location>
        <begin position="1622"/>
        <end position="1650"/>
    </location>
</feature>
<dbReference type="PANTHER" id="PTHR14435:SF2">
    <property type="entry name" value="ZINC FINGER PROTEIN 106"/>
    <property type="match status" value="1"/>
</dbReference>
<feature type="region of interest" description="Disordered" evidence="1">
    <location>
        <begin position="912"/>
        <end position="1020"/>
    </location>
</feature>
<feature type="compositionally biased region" description="Polar residues" evidence="1">
    <location>
        <begin position="980"/>
        <end position="989"/>
    </location>
</feature>
<name>A0A1Y1MGA3_PHOPY</name>
<feature type="compositionally biased region" description="Basic and acidic residues" evidence="1">
    <location>
        <begin position="990"/>
        <end position="1011"/>
    </location>
</feature>
<feature type="compositionally biased region" description="Basic and acidic residues" evidence="1">
    <location>
        <begin position="1423"/>
        <end position="1484"/>
    </location>
</feature>
<feature type="compositionally biased region" description="Basic and acidic residues" evidence="1">
    <location>
        <begin position="1283"/>
        <end position="1294"/>
    </location>
</feature>
<feature type="compositionally biased region" description="Basic and acidic residues" evidence="1">
    <location>
        <begin position="1748"/>
        <end position="1769"/>
    </location>
</feature>
<feature type="compositionally biased region" description="Basic residues" evidence="1">
    <location>
        <begin position="31"/>
        <end position="43"/>
    </location>
</feature>
<dbReference type="GO" id="GO:0017124">
    <property type="term" value="F:SH3 domain binding"/>
    <property type="evidence" value="ECO:0007669"/>
    <property type="project" value="TreeGrafter"/>
</dbReference>
<feature type="region of interest" description="Disordered" evidence="1">
    <location>
        <begin position="544"/>
        <end position="752"/>
    </location>
</feature>
<feature type="region of interest" description="Disordered" evidence="1">
    <location>
        <begin position="778"/>
        <end position="806"/>
    </location>
</feature>
<sequence>MLTIYTMNFNHSWNGNRGRNRGNRGSTRNWRGGHYRGGSHFHRGAPPLLNSDNYYSPNRFRGHENFSNYYPHLPIGQNEQWAPRSRPPLLVNPRQSIPHNSHFQHQNPPRSLSPLPGSEEYMERNISEKSALLKRELELEGSGSITDSVRPLQSVNSDFQTDSANNNFFENTYPRECDEDKTVCEVSQSPRRSKKQRPISQSVEEIHQKIINHISNLSYNKKMNLVNLSGPSGYDIAIQEITRQKRMELSKVLRDMCHNKFKETEDSSQVINAIIPDFDIKIEELPREVVEQLSSTLDEDVTERVSMCIDPELMFQQAAEMLSTTLDIDKTCEEDNKTQVEADFNCVTFASEQISDEPIVDRIENKDSTDNAAPDESISTPTVPNIESCPPPTFTFDITESLEFDNSAVTKSINTPSVPNIESCPLPTFTFDLPEPLEFGIPSPVAAPPPSSQETDYIETPVTEFVKPEAELYSPGHESSNCSSPEPCTLNYDVMNMPEPGDIPIPQEVHTCAPPPNTDLAEETHTESDVLDLNNRGKISFNLNKRTLLKNDEFTENKSVKDEEEKSQASAVESQTEEKLEAPKVVESEIPKEDKAEKVRERKSRSKNKEAKAKETKEEKKIEKEGSPPKKVHKDRKNKSKTKDEDDEEKRKQEKKTKLKYETEEPHKIEKEDRSERKRDKYNVTETSRLSYDDDLERRKDKKSKNKYDDEYYSSKYERSKFDVYQGQGYDDGYRKRYRESPVVEDDKHRRTEHVERYREVEPDLYHYSKYPVEIEEGRNSKRYYHEKSVYRQEYEYPYNKYDYPSTEYYQRPEMYPSEEYDQKVHYSKTHKNKYKRHSKKHKRHRDRSSDSNVSSSGSEKNSSTSSFKTNKQTSKQSDLYDSSEEGMTNRLPKTSLMERLQVLCDTKLGGIKLEPVSPNPNDDARKCSNVNSEGDKSGSKNNSDSRKQPTRTSVDKQPSDKGDETTKQKDNSSSRTVEDTSSGTANTKNRSESEDDLKNSSEVESSESKNYKHRPWKSPGEKKFMMEHLHQNNANEDGVEVDAEHDTPTNEGLLSKVLTVSGEVDSLSTEKPAQVSCAKNVELPVVMPVEKETVSEKPKIIDKILAHAATQTIIGTTEHTYSQTVLDTTEKFTQATYEEEKKKVSSFSTQTVVSTVAASTQTPIAKTVEKGKLIQTDHVIIVDVAENVEVDESIPKTLRCKQFIDRMYEIDKEIDRLVKLRQSFYHLFLNVSDPDHEIKDLKGITDSPKSIPKLPDSKTSRSTPTPSIPERSTSKKRTPHTTSDRKNTPERSSRSHHKHTSADTKTSTPEPSKQKTAQSHRERSRKTDSKPVHISDKQKTSKSQEIAKTEKKESVERLEKKETAALPSAKVQHHGRGRLKKSAPHGSNEEKVKPSREEPSHLDEKKQKVTVSKETGRKRKLKNDETPDKEVKRLKKIETSEENVGDKERRAKKVEPAEVAPAEKEKSDEISNKEQKRSKKSDPVEATPVEETPKEAKHSKKSPDTIETFSEEAPNKEKRSKKSDTVESNSVEESSNKEKRCKKSDTVEASSVEDTPAKEAKRLKKLEVIEANSAEKEKVEDTKRSRKVDASEVEKVEDNETKRSKKSDTLEANPIVTESVDDIKRSKKSDVVERGIVEDKPDDAPNKEVKRSKKSNVIEGDPIEEVSTKEDKRSKKSEVVETIEREKEIEEIQNKEIKLSEAVDDVEKATTPSEDVEQETHTEKDTKPDDSLDTKTSEMEVTDGAVEEEKKDAVMDNTEAEEKTEVESKINGSFMGDIPDVMDDTRDETFEDRPITPGATLTSSDLASPPKKKKRRLSGMMAQYRKKKKKSKKSKKKDEKHLDSRHESPEHSARNVETVRVSAPSSVKMIRFSIEQLETMRNSIRSKHVQEQPLSDDSSVSNENPAADAEHEETRELSEEAVEPTEENASETDVVADDTNTSTSYSMEFKNFTGAILVIKVIENTVLAASDKGQLLSFDMLNGELLQTVEISSVAVTSIVSTCRNDITTIYLGSLDTRVTIFNFQTKEIVKQETVSEPVQCMEYSWNFIFIGSDRGTLIRFDLDTETVVDQTKISNFNILMMKASTEGPRKILVVATRNSPVSIRDALSGLLLRTMETSFSPTVYTLLIDKNLIYCGTSQHDILVYTFEDGHLARQHEATKSKGVVCMQILGNLLFAGCYNGNIYVYNIKTNAYLGIMSGPGGLMLSMEIVDDKIIVGTKSSNFKAWKIPPEYYEEK</sequence>
<feature type="compositionally biased region" description="Basic and acidic residues" evidence="1">
    <location>
        <begin position="1535"/>
        <end position="1547"/>
    </location>
</feature>
<feature type="compositionally biased region" description="Basic and acidic residues" evidence="1">
    <location>
        <begin position="1388"/>
        <end position="1408"/>
    </location>
</feature>
<protein>
    <submittedName>
        <fullName evidence="2">Uncharacterized protein</fullName>
    </submittedName>
</protein>
<feature type="compositionally biased region" description="Basic and acidic residues" evidence="1">
    <location>
        <begin position="659"/>
        <end position="683"/>
    </location>
</feature>
<evidence type="ECO:0000256" key="1">
    <source>
        <dbReference type="SAM" id="MobiDB-lite"/>
    </source>
</evidence>
<proteinExistence type="predicted"/>
<feature type="region of interest" description="Disordered" evidence="1">
    <location>
        <begin position="818"/>
        <end position="897"/>
    </location>
</feature>
<feature type="compositionally biased region" description="Basic and acidic residues" evidence="1">
    <location>
        <begin position="1784"/>
        <end position="1795"/>
    </location>
</feature>
<dbReference type="PANTHER" id="PTHR14435">
    <property type="entry name" value="ZINC FINGER PROTEIN 106"/>
    <property type="match status" value="1"/>
</dbReference>
<feature type="compositionally biased region" description="Basic residues" evidence="1">
    <location>
        <begin position="826"/>
        <end position="847"/>
    </location>
</feature>
<feature type="compositionally biased region" description="Basic residues" evidence="1">
    <location>
        <begin position="1825"/>
        <end position="1836"/>
    </location>
</feature>
<organism evidence="2">
    <name type="scientific">Photinus pyralis</name>
    <name type="common">Common eastern firefly</name>
    <name type="synonym">Lampyris pyralis</name>
    <dbReference type="NCBI Taxonomy" id="7054"/>
    <lineage>
        <taxon>Eukaryota</taxon>
        <taxon>Metazoa</taxon>
        <taxon>Ecdysozoa</taxon>
        <taxon>Arthropoda</taxon>
        <taxon>Hexapoda</taxon>
        <taxon>Insecta</taxon>
        <taxon>Pterygota</taxon>
        <taxon>Neoptera</taxon>
        <taxon>Endopterygota</taxon>
        <taxon>Coleoptera</taxon>
        <taxon>Polyphaga</taxon>
        <taxon>Elateriformia</taxon>
        <taxon>Elateroidea</taxon>
        <taxon>Lampyridae</taxon>
        <taxon>Lampyrinae</taxon>
        <taxon>Photinus</taxon>
    </lineage>
</organism>
<dbReference type="InterPro" id="IPR036322">
    <property type="entry name" value="WD40_repeat_dom_sf"/>
</dbReference>
<dbReference type="GO" id="GO:0016020">
    <property type="term" value="C:membrane"/>
    <property type="evidence" value="ECO:0007669"/>
    <property type="project" value="TreeGrafter"/>
</dbReference>
<feature type="compositionally biased region" description="Basic and acidic residues" evidence="1">
    <location>
        <begin position="1492"/>
        <end position="1505"/>
    </location>
</feature>
<dbReference type="SUPFAM" id="SSF50978">
    <property type="entry name" value="WD40 repeat-like"/>
    <property type="match status" value="1"/>
</dbReference>
<dbReference type="Gene3D" id="2.130.10.10">
    <property type="entry name" value="YVTN repeat-like/Quinoprotein amine dehydrogenase"/>
    <property type="match status" value="1"/>
</dbReference>
<feature type="compositionally biased region" description="Basic and acidic residues" evidence="1">
    <location>
        <begin position="1837"/>
        <end position="1855"/>
    </location>
</feature>
<feature type="compositionally biased region" description="Polar residues" evidence="1">
    <location>
        <begin position="1893"/>
        <end position="1905"/>
    </location>
</feature>
<feature type="compositionally biased region" description="Basic and acidic residues" evidence="1">
    <location>
        <begin position="607"/>
        <end position="628"/>
    </location>
</feature>
<feature type="compositionally biased region" description="Basic and acidic residues" evidence="1">
    <location>
        <begin position="641"/>
        <end position="652"/>
    </location>
</feature>
<feature type="compositionally biased region" description="Basic and acidic residues" evidence="1">
    <location>
        <begin position="1346"/>
        <end position="1364"/>
    </location>
</feature>
<feature type="compositionally biased region" description="Basic and acidic residues" evidence="1">
    <location>
        <begin position="732"/>
        <end position="752"/>
    </location>
</feature>
<dbReference type="GO" id="GO:0005829">
    <property type="term" value="C:cytosol"/>
    <property type="evidence" value="ECO:0007669"/>
    <property type="project" value="TreeGrafter"/>
</dbReference>
<dbReference type="EMBL" id="GEZM01034661">
    <property type="protein sequence ID" value="JAV83670.1"/>
    <property type="molecule type" value="Transcribed_RNA"/>
</dbReference>
<feature type="compositionally biased region" description="Basic residues" evidence="1">
    <location>
        <begin position="1372"/>
        <end position="1384"/>
    </location>
</feature>
<feature type="compositionally biased region" description="Basic and acidic residues" evidence="1">
    <location>
        <begin position="1667"/>
        <end position="1709"/>
    </location>
</feature>
<accession>A0A1Y1MGA3</accession>
<feature type="compositionally biased region" description="Basic and acidic residues" evidence="1">
    <location>
        <begin position="1556"/>
        <end position="1610"/>
    </location>
</feature>
<feature type="compositionally biased region" description="Polar residues" evidence="1">
    <location>
        <begin position="1304"/>
        <end position="1318"/>
    </location>
</feature>
<dbReference type="InterPro" id="IPR042622">
    <property type="entry name" value="Znf106"/>
</dbReference>
<dbReference type="GO" id="GO:0003723">
    <property type="term" value="F:RNA binding"/>
    <property type="evidence" value="ECO:0007669"/>
    <property type="project" value="InterPro"/>
</dbReference>
<feature type="compositionally biased region" description="Basic and acidic residues" evidence="1">
    <location>
        <begin position="1719"/>
        <end position="1739"/>
    </location>
</feature>
<feature type="region of interest" description="Disordered" evidence="1">
    <location>
        <begin position="1887"/>
        <end position="1938"/>
    </location>
</feature>
<feature type="compositionally biased region" description="Polar residues" evidence="1">
    <location>
        <begin position="93"/>
        <end position="110"/>
    </location>
</feature>
<feature type="region of interest" description="Disordered" evidence="1">
    <location>
        <begin position="12"/>
        <end position="48"/>
    </location>
</feature>
<feature type="region of interest" description="Disordered" evidence="1">
    <location>
        <begin position="79"/>
        <end position="115"/>
    </location>
</feature>
<feature type="compositionally biased region" description="Basic and acidic residues" evidence="1">
    <location>
        <begin position="549"/>
        <end position="567"/>
    </location>
</feature>